<dbReference type="STRING" id="460265.Mnod_4455"/>
<dbReference type="HOGENOM" id="CLU_1439561_0_0_5"/>
<keyword evidence="1" id="KW-0812">Transmembrane</keyword>
<dbReference type="OrthoDB" id="100177at2"/>
<dbReference type="KEGG" id="mno:Mnod_4455"/>
<keyword evidence="3" id="KW-1185">Reference proteome</keyword>
<sequence>MGESGERIAEEQIRKTLDAVLRTPCFTRSPKLASFLRFVVEEELAGRGAALKAYTIATRALGRGGDFDPSLDPSVRVEAGRLRRTLDEAHALAGPGFGVRIRIPVGTYRPHFEMVEPPSPAAEPVVAPAAAEPAMPTHLVVAFSPRGQTAIIALLTGILLMLCIEVGLLLGGTVPVDRGIGRGTSLAESLR</sequence>
<evidence type="ECO:0000313" key="2">
    <source>
        <dbReference type="EMBL" id="ACL59324.1"/>
    </source>
</evidence>
<evidence type="ECO:0000256" key="1">
    <source>
        <dbReference type="SAM" id="Phobius"/>
    </source>
</evidence>
<keyword evidence="1" id="KW-1133">Transmembrane helix</keyword>
<dbReference type="EMBL" id="CP001349">
    <property type="protein sequence ID" value="ACL59324.1"/>
    <property type="molecule type" value="Genomic_DNA"/>
</dbReference>
<accession>B8IBS0</accession>
<evidence type="ECO:0000313" key="3">
    <source>
        <dbReference type="Proteomes" id="UP000008207"/>
    </source>
</evidence>
<protein>
    <submittedName>
        <fullName evidence="2">Uncharacterized protein</fullName>
    </submittedName>
</protein>
<keyword evidence="1" id="KW-0472">Membrane</keyword>
<dbReference type="AlphaFoldDB" id="B8IBS0"/>
<dbReference type="Proteomes" id="UP000008207">
    <property type="component" value="Chromosome"/>
</dbReference>
<dbReference type="RefSeq" id="WP_015930962.1">
    <property type="nucleotide sequence ID" value="NC_011894.1"/>
</dbReference>
<organism evidence="2 3">
    <name type="scientific">Methylobacterium nodulans (strain LMG 21967 / CNCM I-2342 / ORS 2060)</name>
    <dbReference type="NCBI Taxonomy" id="460265"/>
    <lineage>
        <taxon>Bacteria</taxon>
        <taxon>Pseudomonadati</taxon>
        <taxon>Pseudomonadota</taxon>
        <taxon>Alphaproteobacteria</taxon>
        <taxon>Hyphomicrobiales</taxon>
        <taxon>Methylobacteriaceae</taxon>
        <taxon>Methylobacterium</taxon>
    </lineage>
</organism>
<reference evidence="2 3" key="1">
    <citation type="submission" date="2009-01" db="EMBL/GenBank/DDBJ databases">
        <title>Complete sequence of chromosome of Methylobacterium nodulans ORS 2060.</title>
        <authorList>
            <consortium name="US DOE Joint Genome Institute"/>
            <person name="Lucas S."/>
            <person name="Copeland A."/>
            <person name="Lapidus A."/>
            <person name="Glavina del Rio T."/>
            <person name="Dalin E."/>
            <person name="Tice H."/>
            <person name="Bruce D."/>
            <person name="Goodwin L."/>
            <person name="Pitluck S."/>
            <person name="Sims D."/>
            <person name="Brettin T."/>
            <person name="Detter J.C."/>
            <person name="Han C."/>
            <person name="Larimer F."/>
            <person name="Land M."/>
            <person name="Hauser L."/>
            <person name="Kyrpides N."/>
            <person name="Ivanova N."/>
            <person name="Marx C.J."/>
            <person name="Richardson P."/>
        </authorList>
    </citation>
    <scope>NUCLEOTIDE SEQUENCE [LARGE SCALE GENOMIC DNA]</scope>
    <source>
        <strain evidence="3">LMG 21967 / CNCM I-2342 / ORS 2060</strain>
    </source>
</reference>
<gene>
    <name evidence="2" type="ordered locus">Mnod_4455</name>
</gene>
<feature type="transmembrane region" description="Helical" evidence="1">
    <location>
        <begin position="150"/>
        <end position="172"/>
    </location>
</feature>
<dbReference type="eggNOG" id="COG5616">
    <property type="taxonomic scope" value="Bacteria"/>
</dbReference>
<name>B8IBS0_METNO</name>
<proteinExistence type="predicted"/>